<gene>
    <name evidence="2" type="ORF">A9798_10740</name>
</gene>
<dbReference type="InterPro" id="IPR001173">
    <property type="entry name" value="Glyco_trans_2-like"/>
</dbReference>
<evidence type="ECO:0000259" key="1">
    <source>
        <dbReference type="Pfam" id="PF00535"/>
    </source>
</evidence>
<sequence>MFSLFWRCIVDALVSVILPAYNASGYLRESIESVLKQSYSNLELIIVNDGSTDSTYDVAMSYLDDCRVKVINLRDNRGVANARNEGIKVAKGDYLAFIDSDDLWYSSKIEKQLSFMIINDINVCHTGYFRVSSRGEKYVKQKLFVSYNDMLKNNCIGNLTGMYKVAALGKVFQKQIRHEDYEMWLRITEKYPSIGIDIPLAKYIVRDGSISSWKLRSALWHYRILNSELRGSKFRIIANMIFYIFINVKKRIFK</sequence>
<organism evidence="2 3">
    <name type="scientific">Edwardsiella hoshinae</name>
    <dbReference type="NCBI Taxonomy" id="93378"/>
    <lineage>
        <taxon>Bacteria</taxon>
        <taxon>Pseudomonadati</taxon>
        <taxon>Pseudomonadota</taxon>
        <taxon>Gammaproteobacteria</taxon>
        <taxon>Enterobacterales</taxon>
        <taxon>Hafniaceae</taxon>
        <taxon>Edwardsiella</taxon>
    </lineage>
</organism>
<proteinExistence type="predicted"/>
<dbReference type="SUPFAM" id="SSF53448">
    <property type="entry name" value="Nucleotide-diphospho-sugar transferases"/>
    <property type="match status" value="1"/>
</dbReference>
<feature type="domain" description="Glycosyltransferase 2-like" evidence="1">
    <location>
        <begin position="15"/>
        <end position="157"/>
    </location>
</feature>
<dbReference type="InterPro" id="IPR029044">
    <property type="entry name" value="Nucleotide-diphossugar_trans"/>
</dbReference>
<evidence type="ECO:0000313" key="3">
    <source>
        <dbReference type="Proteomes" id="UP000175893"/>
    </source>
</evidence>
<protein>
    <recommendedName>
        <fullName evidence="1">Glycosyltransferase 2-like domain-containing protein</fullName>
    </recommendedName>
</protein>
<reference evidence="2 3" key="1">
    <citation type="submission" date="2016-06" db="EMBL/GenBank/DDBJ databases">
        <title>Complete genome sequence of Edwardsiella hoshinae ATCC 35051.</title>
        <authorList>
            <person name="Reichley S.R."/>
            <person name="Waldbieser G.C."/>
            <person name="Lawrence M.L."/>
            <person name="Griffin M.J."/>
        </authorList>
    </citation>
    <scope>NUCLEOTIDE SEQUENCE [LARGE SCALE GENOMIC DNA]</scope>
    <source>
        <strain evidence="2 3">ATCC 35051</strain>
    </source>
</reference>
<evidence type="ECO:0000313" key="2">
    <source>
        <dbReference type="EMBL" id="AOV97386.1"/>
    </source>
</evidence>
<dbReference type="CDD" id="cd00761">
    <property type="entry name" value="Glyco_tranf_GTA_type"/>
    <property type="match status" value="1"/>
</dbReference>
<dbReference type="Gene3D" id="3.90.550.10">
    <property type="entry name" value="Spore Coat Polysaccharide Biosynthesis Protein SpsA, Chain A"/>
    <property type="match status" value="1"/>
</dbReference>
<keyword evidence="3" id="KW-1185">Reference proteome</keyword>
<dbReference type="Proteomes" id="UP000175893">
    <property type="component" value="Chromosome"/>
</dbReference>
<dbReference type="EMBL" id="CP016043">
    <property type="protein sequence ID" value="AOV97386.1"/>
    <property type="molecule type" value="Genomic_DNA"/>
</dbReference>
<accession>A0ABN4T0M5</accession>
<dbReference type="PANTHER" id="PTHR22916:SF3">
    <property type="entry name" value="UDP-GLCNAC:BETAGAL BETA-1,3-N-ACETYLGLUCOSAMINYLTRANSFERASE-LIKE PROTEIN 1"/>
    <property type="match status" value="1"/>
</dbReference>
<dbReference type="Pfam" id="PF00535">
    <property type="entry name" value="Glycos_transf_2"/>
    <property type="match status" value="1"/>
</dbReference>
<dbReference type="PANTHER" id="PTHR22916">
    <property type="entry name" value="GLYCOSYLTRANSFERASE"/>
    <property type="match status" value="1"/>
</dbReference>
<name>A0ABN4T0M5_9GAMM</name>